<keyword evidence="3" id="KW-1185">Reference proteome</keyword>
<dbReference type="RefSeq" id="XP_067545160.1">
    <property type="nucleotide sequence ID" value="XM_067687452.1"/>
</dbReference>
<protein>
    <recommendedName>
        <fullName evidence="4">Transmembrane protein</fullName>
    </recommendedName>
</protein>
<sequence length="580" mass="64352">MRNLSGGLTPPRRTRTLAPSTIRPATGAVVWAVRGVLVLVLVVVAINFLYNRPFSPKSVGIDVCQTASFMADGQGPSGGLVGLVDQKLASGTDTPIDLSIDLPIGTPTGTPTETPIKAWDESCKLLARGPLKALLTDPSRIHLPYYTNAEEVAVDLMQRLEYTNTCLFTISGQLFNADLALQRLVAWVDMLAEEAPPHDEHLRVLLILDRVKSNVDYYGLGESTDLIGLVFNPVLENLCKNKKEYGFWIKRLFQIKEAYTQFHPEPRPETTTNTATVPGLKPVKNPVVGVVHWAMFSVAIDTVSLFSTLKKIVVENVEVSGPGISTGALEHRRHVGVSRLVLENVCKNTLEILFSLLAFRGLKTLSLCMRDPGACAGLKHAVFRSIRNCKLSLCQGYRSAERDVLPDELWGAHTLLSQTNRARIALSILCDWMADLRMEEDMPVLQIDEVETQFLRPSFRPQLTKTFFRHNAVPKVTLKFSEPVAFSLTTILMVIEWSLRCQVETEARWTHVPDPSQNLSSLCSKQKPSLSAFAPGIEELNEHLFRWSTAKYTSHQEETSSLSRIMDWGMALPGAGLARP</sequence>
<evidence type="ECO:0000256" key="1">
    <source>
        <dbReference type="SAM" id="Phobius"/>
    </source>
</evidence>
<keyword evidence="1" id="KW-1133">Transmembrane helix</keyword>
<proteinExistence type="predicted"/>
<comment type="caution">
    <text evidence="2">The sequence shown here is derived from an EMBL/GenBank/DDBJ whole genome shotgun (WGS) entry which is preliminary data.</text>
</comment>
<accession>A0A177EKP8</accession>
<gene>
    <name evidence="2" type="ORF">NEDG_00034</name>
</gene>
<evidence type="ECO:0000313" key="3">
    <source>
        <dbReference type="Proteomes" id="UP000185944"/>
    </source>
</evidence>
<keyword evidence="1" id="KW-0472">Membrane</keyword>
<organism evidence="2 3">
    <name type="scientific">Nematocida displodere</name>
    <dbReference type="NCBI Taxonomy" id="1805483"/>
    <lineage>
        <taxon>Eukaryota</taxon>
        <taxon>Fungi</taxon>
        <taxon>Fungi incertae sedis</taxon>
        <taxon>Microsporidia</taxon>
        <taxon>Nematocida</taxon>
    </lineage>
</organism>
<name>A0A177EKP8_9MICR</name>
<dbReference type="EMBL" id="LTDL01000014">
    <property type="protein sequence ID" value="OAG31559.1"/>
    <property type="molecule type" value="Genomic_DNA"/>
</dbReference>
<dbReference type="VEuPathDB" id="MicrosporidiaDB:NEDG_00034"/>
<reference evidence="2 3" key="1">
    <citation type="submission" date="2016-02" db="EMBL/GenBank/DDBJ databases">
        <title>Discovery of a natural microsporidian pathogen with a broad tissue tropism in Caenorhabditis elegans.</title>
        <authorList>
            <person name="Luallen R.J."/>
            <person name="Reinke A.W."/>
            <person name="Tong L."/>
            <person name="Botts M.R."/>
            <person name="Felix M.-A."/>
            <person name="Troemel E.R."/>
        </authorList>
    </citation>
    <scope>NUCLEOTIDE SEQUENCE [LARGE SCALE GENOMIC DNA]</scope>
    <source>
        <strain evidence="2 3">JUm2807</strain>
    </source>
</reference>
<evidence type="ECO:0000313" key="2">
    <source>
        <dbReference type="EMBL" id="OAG31559.1"/>
    </source>
</evidence>
<keyword evidence="1" id="KW-0812">Transmembrane</keyword>
<evidence type="ECO:0008006" key="4">
    <source>
        <dbReference type="Google" id="ProtNLM"/>
    </source>
</evidence>
<dbReference type="GeneID" id="93646384"/>
<dbReference type="AlphaFoldDB" id="A0A177EKP8"/>
<dbReference type="Proteomes" id="UP000185944">
    <property type="component" value="Unassembled WGS sequence"/>
</dbReference>
<feature type="transmembrane region" description="Helical" evidence="1">
    <location>
        <begin position="28"/>
        <end position="50"/>
    </location>
</feature>